<dbReference type="InterPro" id="IPR002837">
    <property type="entry name" value="DUF123"/>
</dbReference>
<dbReference type="PANTHER" id="PTHR37460">
    <property type="entry name" value="ENDONUCLEASE III"/>
    <property type="match status" value="1"/>
</dbReference>
<dbReference type="CDD" id="cd10441">
    <property type="entry name" value="GIY-YIG_COG1833"/>
    <property type="match status" value="1"/>
</dbReference>
<comment type="caution">
    <text evidence="1">The sequence shown here is derived from an EMBL/GenBank/DDBJ whole genome shotgun (WGS) entry which is preliminary data.</text>
</comment>
<evidence type="ECO:0008006" key="3">
    <source>
        <dbReference type="Google" id="ProtNLM"/>
    </source>
</evidence>
<dbReference type="Proteomes" id="UP000050509">
    <property type="component" value="Unassembled WGS sequence"/>
</dbReference>
<keyword evidence="2" id="KW-1185">Reference proteome</keyword>
<gene>
    <name evidence="1" type="ORF">SE17_22570</name>
</gene>
<dbReference type="AlphaFoldDB" id="A0A0P9D7G0"/>
<reference evidence="1 2" key="1">
    <citation type="submission" date="2015-09" db="EMBL/GenBank/DDBJ databases">
        <title>Draft genome sequence of Kouleothrix aurantiaca JCM 19913.</title>
        <authorList>
            <person name="Hemp J."/>
        </authorList>
    </citation>
    <scope>NUCLEOTIDE SEQUENCE [LARGE SCALE GENOMIC DNA]</scope>
    <source>
        <strain evidence="1 2">COM-B</strain>
    </source>
</reference>
<proteinExistence type="predicted"/>
<name>A0A0P9D7G0_9CHLR</name>
<dbReference type="Pfam" id="PF01986">
    <property type="entry name" value="DUF123"/>
    <property type="match status" value="1"/>
</dbReference>
<dbReference type="EMBL" id="LJCR01001022">
    <property type="protein sequence ID" value="KPV51200.1"/>
    <property type="molecule type" value="Genomic_DNA"/>
</dbReference>
<organism evidence="1 2">
    <name type="scientific">Kouleothrix aurantiaca</name>
    <dbReference type="NCBI Taxonomy" id="186479"/>
    <lineage>
        <taxon>Bacteria</taxon>
        <taxon>Bacillati</taxon>
        <taxon>Chloroflexota</taxon>
        <taxon>Chloroflexia</taxon>
        <taxon>Chloroflexales</taxon>
        <taxon>Roseiflexineae</taxon>
        <taxon>Roseiflexaceae</taxon>
        <taxon>Kouleothrix</taxon>
    </lineage>
</organism>
<evidence type="ECO:0000313" key="2">
    <source>
        <dbReference type="Proteomes" id="UP000050509"/>
    </source>
</evidence>
<sequence>MKGVYLLILQLSAELEALPVGRLGRFDFAAGFYLSVGSALGSGGIAGRLARHERGPLGRPHWHIDYLRAHASLLETWGLATADPRMERCWADGLAGTAGLSIPAAGFGATDSGAASHLFYAPTMPARVLLLETLLHCAEQLGAREFTLDIRDYRGR</sequence>
<protein>
    <recommendedName>
        <fullName evidence="3">DUF123 domain-containing protein</fullName>
    </recommendedName>
</protein>
<dbReference type="PANTHER" id="PTHR37460:SF1">
    <property type="entry name" value="ENDONUCLEASE III"/>
    <property type="match status" value="1"/>
</dbReference>
<accession>A0A0P9D7G0</accession>
<evidence type="ECO:0000313" key="1">
    <source>
        <dbReference type="EMBL" id="KPV51200.1"/>
    </source>
</evidence>